<organism evidence="2">
    <name type="scientific">Perkinsus marinus (strain ATCC 50983 / TXsc)</name>
    <dbReference type="NCBI Taxonomy" id="423536"/>
    <lineage>
        <taxon>Eukaryota</taxon>
        <taxon>Sar</taxon>
        <taxon>Alveolata</taxon>
        <taxon>Perkinsozoa</taxon>
        <taxon>Perkinsea</taxon>
        <taxon>Perkinsida</taxon>
        <taxon>Perkinsidae</taxon>
        <taxon>Perkinsus</taxon>
    </lineage>
</organism>
<accession>C5KU77</accession>
<protein>
    <submittedName>
        <fullName evidence="1">Uncharacterized protein</fullName>
    </submittedName>
</protein>
<proteinExistence type="predicted"/>
<dbReference type="Proteomes" id="UP000007800">
    <property type="component" value="Unassembled WGS sequence"/>
</dbReference>
<dbReference type="AlphaFoldDB" id="C5KU77"/>
<evidence type="ECO:0000313" key="1">
    <source>
        <dbReference type="EMBL" id="EER12119.1"/>
    </source>
</evidence>
<evidence type="ECO:0000313" key="2">
    <source>
        <dbReference type="Proteomes" id="UP000007800"/>
    </source>
</evidence>
<gene>
    <name evidence="1" type="ORF">Pmar_PMAR019226</name>
</gene>
<dbReference type="GeneID" id="9061107"/>
<name>C5KU77_PERM5</name>
<sequence>MTRSQREEYLAIAPSKRPKFTPSAWGMRDRVVASIACWISMAESISTLIQISIF</sequence>
<dbReference type="RefSeq" id="XP_002780324.1">
    <property type="nucleotide sequence ID" value="XM_002780278.1"/>
</dbReference>
<keyword evidence="2" id="KW-1185">Reference proteome</keyword>
<dbReference type="InParanoid" id="C5KU77"/>
<dbReference type="EMBL" id="GG676180">
    <property type="protein sequence ID" value="EER12119.1"/>
    <property type="molecule type" value="Genomic_DNA"/>
</dbReference>
<reference evidence="1 2" key="1">
    <citation type="submission" date="2008-07" db="EMBL/GenBank/DDBJ databases">
        <authorList>
            <person name="El-Sayed N."/>
            <person name="Caler E."/>
            <person name="Inman J."/>
            <person name="Amedeo P."/>
            <person name="Hass B."/>
            <person name="Wortman J."/>
        </authorList>
    </citation>
    <scope>NUCLEOTIDE SEQUENCE [LARGE SCALE GENOMIC DNA]</scope>
    <source>
        <strain evidence="2">ATCC 50983 / TXsc</strain>
    </source>
</reference>